<evidence type="ECO:0000259" key="6">
    <source>
        <dbReference type="Pfam" id="PF02078"/>
    </source>
</evidence>
<dbReference type="SUPFAM" id="SSF52440">
    <property type="entry name" value="PreATP-grasp domain"/>
    <property type="match status" value="1"/>
</dbReference>
<feature type="compositionally biased region" description="Basic and acidic residues" evidence="5">
    <location>
        <begin position="351"/>
        <end position="378"/>
    </location>
</feature>
<feature type="region of interest" description="Disordered" evidence="5">
    <location>
        <begin position="409"/>
        <end position="433"/>
    </location>
</feature>
<dbReference type="KEGG" id="acan:ACA1_144910"/>
<dbReference type="VEuPathDB" id="AmoebaDB:ACA1_144910"/>
<dbReference type="RefSeq" id="XP_004332903.1">
    <property type="nucleotide sequence ID" value="XM_004332855.1"/>
</dbReference>
<dbReference type="Pfam" id="PF02750">
    <property type="entry name" value="Synapsin_C"/>
    <property type="match status" value="1"/>
</dbReference>
<dbReference type="InterPro" id="IPR001359">
    <property type="entry name" value="Synapsin"/>
</dbReference>
<evidence type="ECO:0000313" key="8">
    <source>
        <dbReference type="EMBL" id="ELR10890.1"/>
    </source>
</evidence>
<comment type="similarity">
    <text evidence="1">Belongs to the synapsin family.</text>
</comment>
<accession>L8GCF9</accession>
<evidence type="ECO:0000313" key="9">
    <source>
        <dbReference type="Proteomes" id="UP000011083"/>
    </source>
</evidence>
<dbReference type="PRINTS" id="PR01368">
    <property type="entry name" value="SYNAPSIN"/>
</dbReference>
<dbReference type="InterPro" id="IPR020897">
    <property type="entry name" value="Synapsin_pre-ATP-grasp_dom"/>
</dbReference>
<dbReference type="PANTHER" id="PTHR10841:SF17">
    <property type="entry name" value="SYNAPSIN"/>
    <property type="match status" value="1"/>
</dbReference>
<dbReference type="AlphaFoldDB" id="L8GCF9"/>
<dbReference type="GO" id="GO:0005524">
    <property type="term" value="F:ATP binding"/>
    <property type="evidence" value="ECO:0007669"/>
    <property type="project" value="InterPro"/>
</dbReference>
<keyword evidence="3" id="KW-0770">Synapse</keyword>
<proteinExistence type="inferred from homology"/>
<dbReference type="STRING" id="1257118.L8GCF9"/>
<organism evidence="8 9">
    <name type="scientific">Acanthamoeba castellanii (strain ATCC 30010 / Neff)</name>
    <dbReference type="NCBI Taxonomy" id="1257118"/>
    <lineage>
        <taxon>Eukaryota</taxon>
        <taxon>Amoebozoa</taxon>
        <taxon>Discosea</taxon>
        <taxon>Longamoebia</taxon>
        <taxon>Centramoebida</taxon>
        <taxon>Acanthamoebidae</taxon>
        <taxon>Acanthamoeba</taxon>
    </lineage>
</organism>
<evidence type="ECO:0000256" key="5">
    <source>
        <dbReference type="SAM" id="MobiDB-lite"/>
    </source>
</evidence>
<evidence type="ECO:0000256" key="1">
    <source>
        <dbReference type="ARBA" id="ARBA00008243"/>
    </source>
</evidence>
<dbReference type="InterPro" id="IPR016185">
    <property type="entry name" value="PreATP-grasp_dom_sf"/>
</dbReference>
<dbReference type="Pfam" id="PF02078">
    <property type="entry name" value="Synapsin"/>
    <property type="match status" value="1"/>
</dbReference>
<dbReference type="InterPro" id="IPR020898">
    <property type="entry name" value="Synapsin_ATP-bd_dom"/>
</dbReference>
<dbReference type="OrthoDB" id="10249572at2759"/>
<evidence type="ECO:0000256" key="3">
    <source>
        <dbReference type="ARBA" id="ARBA00023018"/>
    </source>
</evidence>
<keyword evidence="9" id="KW-1185">Reference proteome</keyword>
<protein>
    <submittedName>
        <fullName evidence="8">Synapsin, ATP binding domain containing protein</fullName>
    </submittedName>
</protein>
<sequence length="433" mass="49086">MERTLLVVECQANLNWYEIFAGAKLHGEELKVEQAEWDDISVISYSDAGVVATLRRAAKPLKDTPQTTDRTITVDFVLLRSVTRGIKIQGQDSRNKLFAMMHAGLGSVNSLLSAYMCLERPTVFGELRKIQKRLGKDNFPVIEQTLYGNHREMLITPDFPIVGKVGHAHAGYGKAKLNDSEAFADFRSLCALHGDYVTVEPFIDWDWDGRIQKIGPYYRVFKRVSMNWKGNVGNMSMIEDIEMTPRYQRWIDECAQLDFVHSKTDDKEYILELNDTAIGLVHEHELEDMGQMRDIAQPRCRRRAAQGGRASAQEGEEDQQEGEERKEGEKEKKAHKKAASQEAEPEAEPEPAAKSESDEKKKEKTDKKGKEKAVGQEEGKEEEEEEGAALYRVKLLEEKVAMLELALAREKEKSTAKDHKKGKKGSSLLKLRS</sequence>
<comment type="subcellular location">
    <subcellularLocation>
        <location evidence="4">Synapse</location>
    </subcellularLocation>
</comment>
<dbReference type="Gene3D" id="3.40.50.20">
    <property type="match status" value="1"/>
</dbReference>
<dbReference type="Gene3D" id="3.30.470.20">
    <property type="entry name" value="ATP-grasp fold, B domain"/>
    <property type="match status" value="1"/>
</dbReference>
<evidence type="ECO:0000259" key="7">
    <source>
        <dbReference type="Pfam" id="PF02750"/>
    </source>
</evidence>
<dbReference type="EMBL" id="KB008171">
    <property type="protein sequence ID" value="ELR10890.1"/>
    <property type="molecule type" value="Genomic_DNA"/>
</dbReference>
<gene>
    <name evidence="8" type="ORF">ACA1_144910</name>
</gene>
<feature type="compositionally biased region" description="Basic and acidic residues" evidence="5">
    <location>
        <begin position="322"/>
        <end position="332"/>
    </location>
</feature>
<reference evidence="8 9" key="1">
    <citation type="journal article" date="2013" name="Genome Biol.">
        <title>Genome of Acanthamoeba castellanii highlights extensive lateral gene transfer and early evolution of tyrosine kinase signaling.</title>
        <authorList>
            <person name="Clarke M."/>
            <person name="Lohan A.J."/>
            <person name="Liu B."/>
            <person name="Lagkouvardos I."/>
            <person name="Roy S."/>
            <person name="Zafar N."/>
            <person name="Bertelli C."/>
            <person name="Schilde C."/>
            <person name="Kianianmomeni A."/>
            <person name="Burglin T.R."/>
            <person name="Frech C."/>
            <person name="Turcotte B."/>
            <person name="Kopec K.O."/>
            <person name="Synnott J.M."/>
            <person name="Choo C."/>
            <person name="Paponov I."/>
            <person name="Finkler A."/>
            <person name="Soon Heng Tan C."/>
            <person name="Hutchins A.P."/>
            <person name="Weinmeier T."/>
            <person name="Rattei T."/>
            <person name="Chu J.S."/>
            <person name="Gimenez G."/>
            <person name="Irimia M."/>
            <person name="Rigden D.J."/>
            <person name="Fitzpatrick D.A."/>
            <person name="Lorenzo-Morales J."/>
            <person name="Bateman A."/>
            <person name="Chiu C.H."/>
            <person name="Tang P."/>
            <person name="Hegemann P."/>
            <person name="Fromm H."/>
            <person name="Raoult D."/>
            <person name="Greub G."/>
            <person name="Miranda-Saavedra D."/>
            <person name="Chen N."/>
            <person name="Nash P."/>
            <person name="Ginger M.L."/>
            <person name="Horn M."/>
            <person name="Schaap P."/>
            <person name="Caler L."/>
            <person name="Loftus B."/>
        </authorList>
    </citation>
    <scope>NUCLEOTIDE SEQUENCE [LARGE SCALE GENOMIC DNA]</scope>
    <source>
        <strain evidence="8 9">Neff</strain>
    </source>
</reference>
<evidence type="ECO:0000256" key="4">
    <source>
        <dbReference type="ARBA" id="ARBA00034103"/>
    </source>
</evidence>
<dbReference type="Proteomes" id="UP000011083">
    <property type="component" value="Unassembled WGS sequence"/>
</dbReference>
<dbReference type="SUPFAM" id="SSF56059">
    <property type="entry name" value="Glutathione synthetase ATP-binding domain-like"/>
    <property type="match status" value="1"/>
</dbReference>
<dbReference type="PANTHER" id="PTHR10841">
    <property type="entry name" value="SYNAPSIN"/>
    <property type="match status" value="1"/>
</dbReference>
<feature type="domain" description="Synapsin pre-ATP-grasp" evidence="6">
    <location>
        <begin position="3"/>
        <end position="106"/>
    </location>
</feature>
<dbReference type="GeneID" id="14911285"/>
<evidence type="ECO:0000256" key="2">
    <source>
        <dbReference type="ARBA" id="ARBA00022553"/>
    </source>
</evidence>
<feature type="region of interest" description="Disordered" evidence="5">
    <location>
        <begin position="299"/>
        <end position="388"/>
    </location>
</feature>
<keyword evidence="2" id="KW-0597">Phosphoprotein</keyword>
<dbReference type="Gene3D" id="3.30.1490.20">
    <property type="entry name" value="ATP-grasp fold, A domain"/>
    <property type="match status" value="1"/>
</dbReference>
<name>L8GCF9_ACACF</name>
<dbReference type="InterPro" id="IPR013815">
    <property type="entry name" value="ATP_grasp_subdomain_1"/>
</dbReference>
<feature type="domain" description="Synapsin ATP-binding" evidence="7">
    <location>
        <begin position="109"/>
        <end position="295"/>
    </location>
</feature>